<protein>
    <submittedName>
        <fullName evidence="3">Phage shock protein A (PspA) family protein</fullName>
    </submittedName>
</protein>
<evidence type="ECO:0000313" key="4">
    <source>
        <dbReference type="Proteomes" id="UP000222106"/>
    </source>
</evidence>
<feature type="coiled-coil region" evidence="2">
    <location>
        <begin position="104"/>
        <end position="131"/>
    </location>
</feature>
<dbReference type="InterPro" id="IPR007157">
    <property type="entry name" value="PspA_VIPP1"/>
</dbReference>
<comment type="caution">
    <text evidence="3">The sequence shown here is derived from an EMBL/GenBank/DDBJ whole genome shotgun (WGS) entry which is preliminary data.</text>
</comment>
<organism evidence="3 4">
    <name type="scientific">Georgenia soli</name>
    <dbReference type="NCBI Taxonomy" id="638953"/>
    <lineage>
        <taxon>Bacteria</taxon>
        <taxon>Bacillati</taxon>
        <taxon>Actinomycetota</taxon>
        <taxon>Actinomycetes</taxon>
        <taxon>Micrococcales</taxon>
        <taxon>Bogoriellaceae</taxon>
        <taxon>Georgenia</taxon>
    </lineage>
</organism>
<evidence type="ECO:0000256" key="1">
    <source>
        <dbReference type="ARBA" id="ARBA00043985"/>
    </source>
</evidence>
<proteinExistence type="inferred from homology"/>
<reference evidence="3 4" key="1">
    <citation type="submission" date="2017-10" db="EMBL/GenBank/DDBJ databases">
        <title>Sequencing the genomes of 1000 actinobacteria strains.</title>
        <authorList>
            <person name="Klenk H.-P."/>
        </authorList>
    </citation>
    <scope>NUCLEOTIDE SEQUENCE [LARGE SCALE GENOMIC DNA]</scope>
    <source>
        <strain evidence="3 4">DSM 21838</strain>
    </source>
</reference>
<evidence type="ECO:0000256" key="2">
    <source>
        <dbReference type="SAM" id="Coils"/>
    </source>
</evidence>
<dbReference type="RefSeq" id="WP_098483667.1">
    <property type="nucleotide sequence ID" value="NZ_PDJI01000004.1"/>
</dbReference>
<gene>
    <name evidence="3" type="ORF">ATJ97_2100</name>
</gene>
<comment type="similarity">
    <text evidence="1">Belongs to the PspA/Vipp/IM30 family.</text>
</comment>
<dbReference type="AlphaFoldDB" id="A0A2A9EMZ8"/>
<dbReference type="Pfam" id="PF04012">
    <property type="entry name" value="PspA_IM30"/>
    <property type="match status" value="1"/>
</dbReference>
<dbReference type="Proteomes" id="UP000222106">
    <property type="component" value="Unassembled WGS sequence"/>
</dbReference>
<keyword evidence="2" id="KW-0175">Coiled coil</keyword>
<evidence type="ECO:0000313" key="3">
    <source>
        <dbReference type="EMBL" id="PFG39589.1"/>
    </source>
</evidence>
<dbReference type="OrthoDB" id="4943591at2"/>
<keyword evidence="4" id="KW-1185">Reference proteome</keyword>
<sequence>MSIRNRLGRVVRANRAERAARRQGPADPVQAVEAAYAQQVARLDQARRSVADLAANRRRVEVLGQQARAEVEHWDRQAEAAVAMGHDAGAREYLRRSIEAGKRLEGLAAQHRTIDEQVRRLEQDLVRLDHQVHDSFVRFQALRADHGAAQAALQMREATAAAGQQAAGAQAAALEAEREVRRLQARAAAYDEIAGTDPDSARVREAFEQLESEGEVRARLEALERRRGIERPRQ</sequence>
<dbReference type="PANTHER" id="PTHR31088">
    <property type="entry name" value="MEMBRANE-ASSOCIATED PROTEIN VIPP1, CHLOROPLASTIC"/>
    <property type="match status" value="1"/>
</dbReference>
<accession>A0A2A9EMZ8</accession>
<dbReference type="PANTHER" id="PTHR31088:SF6">
    <property type="entry name" value="PHAGE SHOCK PROTEIN A"/>
    <property type="match status" value="1"/>
</dbReference>
<name>A0A2A9EMZ8_9MICO</name>
<feature type="coiled-coil region" evidence="2">
    <location>
        <begin position="166"/>
        <end position="193"/>
    </location>
</feature>
<dbReference type="EMBL" id="PDJI01000004">
    <property type="protein sequence ID" value="PFG39589.1"/>
    <property type="molecule type" value="Genomic_DNA"/>
</dbReference>